<dbReference type="InterPro" id="IPR036291">
    <property type="entry name" value="NAD(P)-bd_dom_sf"/>
</dbReference>
<accession>A0A445MVQ3</accession>
<dbReference type="EC" id="1.1.1.100" evidence="3"/>
<evidence type="ECO:0000256" key="1">
    <source>
        <dbReference type="ARBA" id="ARBA00006484"/>
    </source>
</evidence>
<sequence length="249" mass="26489">MRLKDKKAVVTGAGRGIGRAVALAFAREGADVLVNYVSNSATADEVVAEIKKMGRKAIAVKADVASSADARNMIETAVKELGGLDILVNNAGVSIPAMLLKMTEEQWDRILDIHLKGAFTCTQAAANYMKNQKSGKIINVISTAGLFGTIGQINYASAKAGIIGFTKSASRELGRYNINVNAISCGVIKTDMTQKVQSDPKLAEIYTQRIQLGRFGEPDEVAHSFVFLASSESNYITGQVLPVDGGYIG</sequence>
<dbReference type="GO" id="GO:0032787">
    <property type="term" value="P:monocarboxylic acid metabolic process"/>
    <property type="evidence" value="ECO:0007669"/>
    <property type="project" value="UniProtKB-ARBA"/>
</dbReference>
<evidence type="ECO:0000313" key="3">
    <source>
        <dbReference type="EMBL" id="SPD73604.1"/>
    </source>
</evidence>
<dbReference type="PANTHER" id="PTHR42879">
    <property type="entry name" value="3-OXOACYL-(ACYL-CARRIER-PROTEIN) REDUCTASE"/>
    <property type="match status" value="1"/>
</dbReference>
<name>A0A445MVQ3_9BACT</name>
<dbReference type="NCBIfam" id="NF005559">
    <property type="entry name" value="PRK07231.1"/>
    <property type="match status" value="1"/>
</dbReference>
<dbReference type="NCBIfam" id="NF009466">
    <property type="entry name" value="PRK12826.1-2"/>
    <property type="match status" value="1"/>
</dbReference>
<gene>
    <name evidence="3" type="primary">fabG</name>
    <name evidence="3" type="ORF">PITCH_A1910010</name>
</gene>
<dbReference type="GO" id="GO:0004316">
    <property type="term" value="F:3-oxoacyl-[acyl-carrier-protein] reductase (NADPH) activity"/>
    <property type="evidence" value="ECO:0007669"/>
    <property type="project" value="UniProtKB-EC"/>
</dbReference>
<proteinExistence type="inferred from homology"/>
<dbReference type="InterPro" id="IPR050259">
    <property type="entry name" value="SDR"/>
</dbReference>
<dbReference type="PROSITE" id="PS00061">
    <property type="entry name" value="ADH_SHORT"/>
    <property type="match status" value="1"/>
</dbReference>
<dbReference type="PRINTS" id="PR00080">
    <property type="entry name" value="SDRFAMILY"/>
</dbReference>
<dbReference type="AlphaFoldDB" id="A0A445MVQ3"/>
<dbReference type="Gene3D" id="3.40.50.720">
    <property type="entry name" value="NAD(P)-binding Rossmann-like Domain"/>
    <property type="match status" value="1"/>
</dbReference>
<dbReference type="SUPFAM" id="SSF51735">
    <property type="entry name" value="NAD(P)-binding Rossmann-fold domains"/>
    <property type="match status" value="1"/>
</dbReference>
<dbReference type="FunFam" id="3.40.50.720:FF:000173">
    <property type="entry name" value="3-oxoacyl-[acyl-carrier protein] reductase"/>
    <property type="match status" value="1"/>
</dbReference>
<dbReference type="PANTHER" id="PTHR42879:SF2">
    <property type="entry name" value="3-OXOACYL-[ACYL-CARRIER-PROTEIN] REDUCTASE FABG"/>
    <property type="match status" value="1"/>
</dbReference>
<organism evidence="3">
    <name type="scientific">uncultured Desulfobacterium sp</name>
    <dbReference type="NCBI Taxonomy" id="201089"/>
    <lineage>
        <taxon>Bacteria</taxon>
        <taxon>Pseudomonadati</taxon>
        <taxon>Thermodesulfobacteriota</taxon>
        <taxon>Desulfobacteria</taxon>
        <taxon>Desulfobacterales</taxon>
        <taxon>Desulfobacteriaceae</taxon>
        <taxon>Desulfobacterium</taxon>
        <taxon>environmental samples</taxon>
    </lineage>
</organism>
<evidence type="ECO:0000256" key="2">
    <source>
        <dbReference type="ARBA" id="ARBA00023002"/>
    </source>
</evidence>
<dbReference type="EMBL" id="OJIN01000103">
    <property type="protein sequence ID" value="SPD73604.1"/>
    <property type="molecule type" value="Genomic_DNA"/>
</dbReference>
<protein>
    <submittedName>
        <fullName evidence="3">3-oxoacyl-(Acyl-carrier-protein) reductase FabG</fullName>
        <ecNumber evidence="3">1.1.1.100</ecNumber>
    </submittedName>
</protein>
<dbReference type="PRINTS" id="PR00081">
    <property type="entry name" value="GDHRDH"/>
</dbReference>
<dbReference type="Pfam" id="PF13561">
    <property type="entry name" value="adh_short_C2"/>
    <property type="match status" value="1"/>
</dbReference>
<dbReference type="InterPro" id="IPR002347">
    <property type="entry name" value="SDR_fam"/>
</dbReference>
<keyword evidence="2 3" id="KW-0560">Oxidoreductase</keyword>
<reference evidence="3" key="1">
    <citation type="submission" date="2018-01" db="EMBL/GenBank/DDBJ databases">
        <authorList>
            <person name="Regsiter A."/>
            <person name="William W."/>
        </authorList>
    </citation>
    <scope>NUCLEOTIDE SEQUENCE</scope>
    <source>
        <strain evidence="3">TRIP AH-1</strain>
    </source>
</reference>
<comment type="similarity">
    <text evidence="1">Belongs to the short-chain dehydrogenases/reductases (SDR) family.</text>
</comment>
<dbReference type="InterPro" id="IPR020904">
    <property type="entry name" value="Sc_DH/Rdtase_CS"/>
</dbReference>